<proteinExistence type="predicted"/>
<dbReference type="EMBL" id="CYZU01000080">
    <property type="protein sequence ID" value="CUP30781.1"/>
    <property type="molecule type" value="Genomic_DNA"/>
</dbReference>
<evidence type="ECO:0000313" key="3">
    <source>
        <dbReference type="Proteomes" id="UP000095544"/>
    </source>
</evidence>
<evidence type="ECO:0000313" key="2">
    <source>
        <dbReference type="EMBL" id="CUP30781.1"/>
    </source>
</evidence>
<gene>
    <name evidence="2" type="ORF">ERS852491_04814</name>
</gene>
<dbReference type="AlphaFoldDB" id="A0A174M6I2"/>
<dbReference type="OrthoDB" id="95800at2"/>
<keyword evidence="1" id="KW-0812">Transmembrane</keyword>
<dbReference type="STRING" id="39482.ERS852491_04814"/>
<dbReference type="RefSeq" id="WP_055155197.1">
    <property type="nucleotide sequence ID" value="NZ_CYZU01000080.1"/>
</dbReference>
<feature type="transmembrane region" description="Helical" evidence="1">
    <location>
        <begin position="152"/>
        <end position="177"/>
    </location>
</feature>
<evidence type="ECO:0000256" key="1">
    <source>
        <dbReference type="SAM" id="Phobius"/>
    </source>
</evidence>
<keyword evidence="1" id="KW-1133">Transmembrane helix</keyword>
<sequence>MTKTEYMRTLAHKLRRLPKEDYDKAMEYFEEYFAEAGPEFEQQAIEDLGSPKDAANQLIIDLAAKNVQEPPKTVKRGLSAIWIGILGICAAPIALPLGFALLAVFICFLIVILAVIFCLFLAAVAVVASGIIGVFGGGILLFSTFADGLATIGLGLFALGAGVLLVYGAVNFCRWFLGKTSKSLGNISKGGKKNESNH</sequence>
<feature type="transmembrane region" description="Helical" evidence="1">
    <location>
        <begin position="126"/>
        <end position="146"/>
    </location>
</feature>
<feature type="transmembrane region" description="Helical" evidence="1">
    <location>
        <begin position="77"/>
        <end position="95"/>
    </location>
</feature>
<organism evidence="2 3">
    <name type="scientific">Faecalicatena contorta</name>
    <dbReference type="NCBI Taxonomy" id="39482"/>
    <lineage>
        <taxon>Bacteria</taxon>
        <taxon>Bacillati</taxon>
        <taxon>Bacillota</taxon>
        <taxon>Clostridia</taxon>
        <taxon>Lachnospirales</taxon>
        <taxon>Lachnospiraceae</taxon>
        <taxon>Faecalicatena</taxon>
    </lineage>
</organism>
<feature type="transmembrane region" description="Helical" evidence="1">
    <location>
        <begin position="101"/>
        <end position="121"/>
    </location>
</feature>
<dbReference type="Pfam" id="PF22564">
    <property type="entry name" value="HAAS"/>
    <property type="match status" value="1"/>
</dbReference>
<keyword evidence="1" id="KW-0472">Membrane</keyword>
<dbReference type="Proteomes" id="UP000095544">
    <property type="component" value="Unassembled WGS sequence"/>
</dbReference>
<reference evidence="2 3" key="1">
    <citation type="submission" date="2015-09" db="EMBL/GenBank/DDBJ databases">
        <authorList>
            <consortium name="Pathogen Informatics"/>
        </authorList>
    </citation>
    <scope>NUCLEOTIDE SEQUENCE [LARGE SCALE GENOMIC DNA]</scope>
    <source>
        <strain evidence="2 3">2789STDY5834876</strain>
    </source>
</reference>
<name>A0A174M6I2_9FIRM</name>
<protein>
    <submittedName>
        <fullName evidence="2">Predicted membrane protein</fullName>
    </submittedName>
</protein>
<accession>A0A174M6I2</accession>